<organism evidence="10 11">
    <name type="scientific">Carpinus fangiana</name>
    <dbReference type="NCBI Taxonomy" id="176857"/>
    <lineage>
        <taxon>Eukaryota</taxon>
        <taxon>Viridiplantae</taxon>
        <taxon>Streptophyta</taxon>
        <taxon>Embryophyta</taxon>
        <taxon>Tracheophyta</taxon>
        <taxon>Spermatophyta</taxon>
        <taxon>Magnoliopsida</taxon>
        <taxon>eudicotyledons</taxon>
        <taxon>Gunneridae</taxon>
        <taxon>Pentapetalae</taxon>
        <taxon>rosids</taxon>
        <taxon>fabids</taxon>
        <taxon>Fagales</taxon>
        <taxon>Betulaceae</taxon>
        <taxon>Carpinus</taxon>
    </lineage>
</organism>
<dbReference type="GO" id="GO:0045735">
    <property type="term" value="F:nutrient reservoir activity"/>
    <property type="evidence" value="ECO:0007669"/>
    <property type="project" value="UniProtKB-KW"/>
</dbReference>
<keyword evidence="3 7" id="KW-0732">Signal</keyword>
<dbReference type="FunFam" id="2.60.120.10:FF:000073">
    <property type="entry name" value="Glycinin G1"/>
    <property type="match status" value="1"/>
</dbReference>
<proteinExistence type="inferred from homology"/>
<dbReference type="GO" id="GO:0048316">
    <property type="term" value="P:seed development"/>
    <property type="evidence" value="ECO:0007669"/>
    <property type="project" value="UniProtKB-ARBA"/>
</dbReference>
<feature type="region of interest" description="Disordered" evidence="8">
    <location>
        <begin position="114"/>
        <end position="137"/>
    </location>
</feature>
<dbReference type="SMART" id="SM00835">
    <property type="entry name" value="Cupin_1"/>
    <property type="match status" value="2"/>
</dbReference>
<comment type="similarity">
    <text evidence="2 7">Belongs to the 11S seed storage protein (globulins) family.</text>
</comment>
<gene>
    <name evidence="10" type="ORF">FH972_002430</name>
</gene>
<keyword evidence="11" id="KW-1185">Reference proteome</keyword>
<accession>A0A5N6QGQ2</accession>
<dbReference type="EMBL" id="CM017321">
    <property type="protein sequence ID" value="KAE7997829.1"/>
    <property type="molecule type" value="Genomic_DNA"/>
</dbReference>
<feature type="compositionally biased region" description="Low complexity" evidence="8">
    <location>
        <begin position="114"/>
        <end position="131"/>
    </location>
</feature>
<feature type="domain" description="Cupin type-1" evidence="9">
    <location>
        <begin position="39"/>
        <end position="239"/>
    </location>
</feature>
<dbReference type="Proteomes" id="UP000327013">
    <property type="component" value="Chromosome 1"/>
</dbReference>
<dbReference type="InterPro" id="IPR014710">
    <property type="entry name" value="RmlC-like_jellyroll"/>
</dbReference>
<feature type="region of interest" description="Disordered" evidence="8">
    <location>
        <begin position="254"/>
        <end position="297"/>
    </location>
</feature>
<dbReference type="InterPro" id="IPR006045">
    <property type="entry name" value="Cupin_1"/>
</dbReference>
<feature type="signal peptide" evidence="7">
    <location>
        <begin position="1"/>
        <end position="22"/>
    </location>
</feature>
<evidence type="ECO:0000256" key="8">
    <source>
        <dbReference type="SAM" id="MobiDB-lite"/>
    </source>
</evidence>
<evidence type="ECO:0000313" key="10">
    <source>
        <dbReference type="EMBL" id="KAE7997829.1"/>
    </source>
</evidence>
<feature type="region of interest" description="Disordered" evidence="8">
    <location>
        <begin position="197"/>
        <end position="219"/>
    </location>
</feature>
<dbReference type="Pfam" id="PF00190">
    <property type="entry name" value="Cupin_1"/>
    <property type="match status" value="2"/>
</dbReference>
<evidence type="ECO:0000256" key="7">
    <source>
        <dbReference type="RuleBase" id="RU003681"/>
    </source>
</evidence>
<keyword evidence="4 7" id="KW-0758">Storage protein</keyword>
<dbReference type="InterPro" id="IPR006044">
    <property type="entry name" value="11S_seedstore_pln"/>
</dbReference>
<feature type="compositionally biased region" description="Basic and acidic residues" evidence="8">
    <location>
        <begin position="197"/>
        <end position="207"/>
    </location>
</feature>
<feature type="compositionally biased region" description="Basic and acidic residues" evidence="8">
    <location>
        <begin position="265"/>
        <end position="297"/>
    </location>
</feature>
<dbReference type="CDD" id="cd02242">
    <property type="entry name" value="cupin_11S_legumin_N"/>
    <property type="match status" value="1"/>
</dbReference>
<dbReference type="CDD" id="cd02243">
    <property type="entry name" value="cupin_11S_legumin_C"/>
    <property type="match status" value="1"/>
</dbReference>
<feature type="region of interest" description="Disordered" evidence="8">
    <location>
        <begin position="464"/>
        <end position="485"/>
    </location>
</feature>
<reference evidence="10 11" key="1">
    <citation type="submission" date="2019-06" db="EMBL/GenBank/DDBJ databases">
        <title>A chromosomal-level reference genome of Carpinus fangiana (Coryloideae, Betulaceae).</title>
        <authorList>
            <person name="Yang X."/>
            <person name="Wang Z."/>
            <person name="Zhang L."/>
            <person name="Hao G."/>
            <person name="Liu J."/>
            <person name="Yang Y."/>
        </authorList>
    </citation>
    <scope>NUCLEOTIDE SEQUENCE [LARGE SCALE GENOMIC DNA]</scope>
    <source>
        <strain evidence="10">Cfa_2016G</strain>
        <tissue evidence="10">Leaf</tissue>
    </source>
</reference>
<comment type="subunit">
    <text evidence="7">Hexamer; each subunit is composed of an acidic and a basic chain derived from a single precursor and linked by a disulfide bond.</text>
</comment>
<evidence type="ECO:0000256" key="5">
    <source>
        <dbReference type="ARBA" id="ARBA00023129"/>
    </source>
</evidence>
<dbReference type="AlphaFoldDB" id="A0A5N6QGQ2"/>
<dbReference type="Gene3D" id="2.60.120.10">
    <property type="entry name" value="Jelly Rolls"/>
    <property type="match status" value="2"/>
</dbReference>
<dbReference type="InterPro" id="IPR011051">
    <property type="entry name" value="RmlC_Cupin_sf"/>
</dbReference>
<dbReference type="PRINTS" id="PR00439">
    <property type="entry name" value="11SGLOBULIN"/>
</dbReference>
<sequence>MANPLFLSLSLCLLFLFNGCLAQTRKQGRQFGQCQLDRLDALEPVIRIDNEGGWIETWNPNNQQLRCAGVGFFRRTIESKGLVLPHYLNVPQLIYIVRGRGFLGTVLPGCPETFQESQQQSQQQQGQSESFRQQDRHQKIQHFREGDIIALPAGVAHWAYNDGDSPVVAVFFLDTGNSDNQLDEHIRSFFLAGKKIDERRPGQRGEEGQQQQGKGNNLFSGFDADFLADAFNVDVDTARKLQCNNDNRKHIVRVQGDLQVLRPPRSREESEREESQERESERGREGQRQQGGRGRENGLEETICSLRLRENIGRRSRADIYTEQVGRINTVNSNTLPVLRWLQLSAERGDLNRDALYVPHWNQNAHSVVYAIRGRARVQVVDDNGNTVFDDILREGQLLTIPQNFAVAKQAESEGFEWVAFKTNDNVVINSLAGRTSVLSALPDDVVANAFQISREEARRLKYNRQETTLGRSSRSSSEGRRGEA</sequence>
<dbReference type="OrthoDB" id="2016041at2759"/>
<dbReference type="PANTHER" id="PTHR31189:SF35">
    <property type="entry name" value="12S SEED STORAGE PROTEIN CRB"/>
    <property type="match status" value="1"/>
</dbReference>
<protein>
    <recommendedName>
        <fullName evidence="9">Cupin type-1 domain-containing protein</fullName>
    </recommendedName>
</protein>
<feature type="chain" id="PRO_5024503444" description="Cupin type-1 domain-containing protein" evidence="7">
    <location>
        <begin position="23"/>
        <end position="485"/>
    </location>
</feature>
<evidence type="ECO:0000256" key="4">
    <source>
        <dbReference type="ARBA" id="ARBA00022761"/>
    </source>
</evidence>
<keyword evidence="6 7" id="KW-1015">Disulfide bond</keyword>
<evidence type="ECO:0000313" key="11">
    <source>
        <dbReference type="Proteomes" id="UP000327013"/>
    </source>
</evidence>
<evidence type="ECO:0000256" key="6">
    <source>
        <dbReference type="ARBA" id="ARBA00023157"/>
    </source>
</evidence>
<dbReference type="FunFam" id="2.60.120.10:FF:000124">
    <property type="entry name" value="Glycinin G5"/>
    <property type="match status" value="1"/>
</dbReference>
<evidence type="ECO:0000256" key="1">
    <source>
        <dbReference type="ARBA" id="ARBA00003839"/>
    </source>
</evidence>
<feature type="domain" description="Cupin type-1" evidence="9">
    <location>
        <begin position="310"/>
        <end position="459"/>
    </location>
</feature>
<dbReference type="PANTHER" id="PTHR31189">
    <property type="entry name" value="OS03G0336100 PROTEIN-RELATED"/>
    <property type="match status" value="1"/>
</dbReference>
<keyword evidence="5 7" id="KW-0708">Seed storage protein</keyword>
<dbReference type="InterPro" id="IPR050253">
    <property type="entry name" value="Seed_Storage-Functional"/>
</dbReference>
<name>A0A5N6QGQ2_9ROSI</name>
<dbReference type="InterPro" id="IPR022379">
    <property type="entry name" value="11S_seedstore_CS"/>
</dbReference>
<evidence type="ECO:0000256" key="2">
    <source>
        <dbReference type="ARBA" id="ARBA00007178"/>
    </source>
</evidence>
<evidence type="ECO:0000256" key="3">
    <source>
        <dbReference type="ARBA" id="ARBA00022729"/>
    </source>
</evidence>
<comment type="function">
    <text evidence="1 7">Seed storage protein.</text>
</comment>
<dbReference type="PROSITE" id="PS00305">
    <property type="entry name" value="11S_SEED_STORAGE"/>
    <property type="match status" value="1"/>
</dbReference>
<dbReference type="SUPFAM" id="SSF51182">
    <property type="entry name" value="RmlC-like cupins"/>
    <property type="match status" value="1"/>
</dbReference>
<evidence type="ECO:0000259" key="9">
    <source>
        <dbReference type="SMART" id="SM00835"/>
    </source>
</evidence>